<sequence length="395" mass="43088">MTKQSRNIQAGGRLITILSISAVGGLALAVTSVIPKWAQEFPQLPLAAIELLVTLANLGALITLLFNPWLTRRWGSKRVILVGLLLGAGAGCLPVWLRSYGAIAVSRFLLGLGLGLYAPHGISLIVHHYQGAQQTRLLGYQTGIGALGSTMIMLLVGALASRNWRWVFWIHGLLLLVALAVGRFLPPDRPQSVAPVVRTPLPRSAWWLILLTFWTYLVIWGVQLKLPSLFSEKGFGGAQVTSLTLALMNLGGFAAGMLFGRSYRRWGRHVLTAGYMTAAVTVLGLLLSPNQGLAIMAAVGFNFVYSFTGPYLVVRSQQGLAPNQVEEMSSYLTIVTIVSAFLAPIWWNLLGEIGWGPLTQNVLVWVITMLLLLALIVALVQSQQRRIKRVNRPRA</sequence>
<evidence type="ECO:0000256" key="5">
    <source>
        <dbReference type="ARBA" id="ARBA00022989"/>
    </source>
</evidence>
<dbReference type="Pfam" id="PF07690">
    <property type="entry name" value="MFS_1"/>
    <property type="match status" value="1"/>
</dbReference>
<evidence type="ECO:0000256" key="1">
    <source>
        <dbReference type="ARBA" id="ARBA00004651"/>
    </source>
</evidence>
<feature type="transmembrane region" description="Helical" evidence="7">
    <location>
        <begin position="79"/>
        <end position="97"/>
    </location>
</feature>
<feature type="transmembrane region" description="Helical" evidence="7">
    <location>
        <begin position="235"/>
        <end position="258"/>
    </location>
</feature>
<organism evidence="9 10">
    <name type="scientific">Lapidilactobacillus achengensis</name>
    <dbReference type="NCBI Taxonomy" id="2486000"/>
    <lineage>
        <taxon>Bacteria</taxon>
        <taxon>Bacillati</taxon>
        <taxon>Bacillota</taxon>
        <taxon>Bacilli</taxon>
        <taxon>Lactobacillales</taxon>
        <taxon>Lactobacillaceae</taxon>
        <taxon>Lapidilactobacillus</taxon>
    </lineage>
</organism>
<dbReference type="InterPro" id="IPR050189">
    <property type="entry name" value="MFS_Efflux_Transporters"/>
</dbReference>
<keyword evidence="4 7" id="KW-0812">Transmembrane</keyword>
<dbReference type="EMBL" id="JBHSSM010000016">
    <property type="protein sequence ID" value="MFC6315243.1"/>
    <property type="molecule type" value="Genomic_DNA"/>
</dbReference>
<protein>
    <submittedName>
        <fullName evidence="9">MFS transporter</fullName>
    </submittedName>
</protein>
<dbReference type="InterPro" id="IPR020846">
    <property type="entry name" value="MFS_dom"/>
</dbReference>
<feature type="transmembrane region" description="Helical" evidence="7">
    <location>
        <begin position="103"/>
        <end position="126"/>
    </location>
</feature>
<keyword evidence="5 7" id="KW-1133">Transmembrane helix</keyword>
<keyword evidence="10" id="KW-1185">Reference proteome</keyword>
<evidence type="ECO:0000256" key="7">
    <source>
        <dbReference type="SAM" id="Phobius"/>
    </source>
</evidence>
<proteinExistence type="predicted"/>
<evidence type="ECO:0000259" key="8">
    <source>
        <dbReference type="PROSITE" id="PS50850"/>
    </source>
</evidence>
<gene>
    <name evidence="9" type="ORF">ACFQHW_06595</name>
</gene>
<feature type="transmembrane region" description="Helical" evidence="7">
    <location>
        <begin position="293"/>
        <end position="314"/>
    </location>
</feature>
<evidence type="ECO:0000313" key="9">
    <source>
        <dbReference type="EMBL" id="MFC6315243.1"/>
    </source>
</evidence>
<feature type="transmembrane region" description="Helical" evidence="7">
    <location>
        <begin position="46"/>
        <end position="67"/>
    </location>
</feature>
<comment type="subcellular location">
    <subcellularLocation>
        <location evidence="1">Cell membrane</location>
        <topology evidence="1">Multi-pass membrane protein</topology>
    </subcellularLocation>
</comment>
<feature type="transmembrane region" description="Helical" evidence="7">
    <location>
        <begin position="166"/>
        <end position="185"/>
    </location>
</feature>
<feature type="transmembrane region" description="Helical" evidence="7">
    <location>
        <begin position="330"/>
        <end position="350"/>
    </location>
</feature>
<evidence type="ECO:0000256" key="2">
    <source>
        <dbReference type="ARBA" id="ARBA00022448"/>
    </source>
</evidence>
<dbReference type="InterPro" id="IPR011701">
    <property type="entry name" value="MFS"/>
</dbReference>
<feature type="domain" description="Major facilitator superfamily (MFS) profile" evidence="8">
    <location>
        <begin position="5"/>
        <end position="386"/>
    </location>
</feature>
<feature type="transmembrane region" description="Helical" evidence="7">
    <location>
        <begin position="362"/>
        <end position="380"/>
    </location>
</feature>
<keyword evidence="6 7" id="KW-0472">Membrane</keyword>
<dbReference type="InterPro" id="IPR036259">
    <property type="entry name" value="MFS_trans_sf"/>
</dbReference>
<dbReference type="PROSITE" id="PS50850">
    <property type="entry name" value="MFS"/>
    <property type="match status" value="1"/>
</dbReference>
<accession>A0ABW1UNK3</accession>
<name>A0ABW1UNK3_9LACO</name>
<keyword evidence="2" id="KW-0813">Transport</keyword>
<feature type="transmembrane region" description="Helical" evidence="7">
    <location>
        <begin position="138"/>
        <end position="160"/>
    </location>
</feature>
<dbReference type="PANTHER" id="PTHR43124:SF3">
    <property type="entry name" value="CHLORAMPHENICOL EFFLUX PUMP RV0191"/>
    <property type="match status" value="1"/>
</dbReference>
<dbReference type="PANTHER" id="PTHR43124">
    <property type="entry name" value="PURINE EFFLUX PUMP PBUE"/>
    <property type="match status" value="1"/>
</dbReference>
<dbReference type="Gene3D" id="1.20.1250.20">
    <property type="entry name" value="MFS general substrate transporter like domains"/>
    <property type="match status" value="1"/>
</dbReference>
<dbReference type="SUPFAM" id="SSF103473">
    <property type="entry name" value="MFS general substrate transporter"/>
    <property type="match status" value="1"/>
</dbReference>
<keyword evidence="3" id="KW-1003">Cell membrane</keyword>
<feature type="transmembrane region" description="Helical" evidence="7">
    <location>
        <begin position="205"/>
        <end position="223"/>
    </location>
</feature>
<reference evidence="10" key="1">
    <citation type="journal article" date="2019" name="Int. J. Syst. Evol. Microbiol.">
        <title>The Global Catalogue of Microorganisms (GCM) 10K type strain sequencing project: providing services to taxonomists for standard genome sequencing and annotation.</title>
        <authorList>
            <consortium name="The Broad Institute Genomics Platform"/>
            <consortium name="The Broad Institute Genome Sequencing Center for Infectious Disease"/>
            <person name="Wu L."/>
            <person name="Ma J."/>
        </authorList>
    </citation>
    <scope>NUCLEOTIDE SEQUENCE [LARGE SCALE GENOMIC DNA]</scope>
    <source>
        <strain evidence="10">CCM 8897</strain>
    </source>
</reference>
<evidence type="ECO:0000313" key="10">
    <source>
        <dbReference type="Proteomes" id="UP001596310"/>
    </source>
</evidence>
<feature type="transmembrane region" description="Helical" evidence="7">
    <location>
        <begin position="270"/>
        <end position="287"/>
    </location>
</feature>
<dbReference type="RefSeq" id="WP_125598039.1">
    <property type="nucleotide sequence ID" value="NZ_JBHSSM010000016.1"/>
</dbReference>
<evidence type="ECO:0000256" key="3">
    <source>
        <dbReference type="ARBA" id="ARBA00022475"/>
    </source>
</evidence>
<comment type="caution">
    <text evidence="9">The sequence shown here is derived from an EMBL/GenBank/DDBJ whole genome shotgun (WGS) entry which is preliminary data.</text>
</comment>
<evidence type="ECO:0000256" key="6">
    <source>
        <dbReference type="ARBA" id="ARBA00023136"/>
    </source>
</evidence>
<feature type="transmembrane region" description="Helical" evidence="7">
    <location>
        <begin position="12"/>
        <end position="34"/>
    </location>
</feature>
<dbReference type="Proteomes" id="UP001596310">
    <property type="component" value="Unassembled WGS sequence"/>
</dbReference>
<evidence type="ECO:0000256" key="4">
    <source>
        <dbReference type="ARBA" id="ARBA00022692"/>
    </source>
</evidence>